<dbReference type="InterPro" id="IPR001750">
    <property type="entry name" value="ND/Mrp_TM"/>
</dbReference>
<feature type="domain" description="NADH:quinone oxidoreductase/Mrp antiporter transmembrane" evidence="9">
    <location>
        <begin position="127"/>
        <end position="403"/>
    </location>
</feature>
<feature type="transmembrane region" description="Helical" evidence="8">
    <location>
        <begin position="270"/>
        <end position="292"/>
    </location>
</feature>
<feature type="transmembrane region" description="Helical" evidence="8">
    <location>
        <begin position="367"/>
        <end position="394"/>
    </location>
</feature>
<evidence type="ECO:0000256" key="3">
    <source>
        <dbReference type="ARBA" id="ARBA00022475"/>
    </source>
</evidence>
<feature type="transmembrane region" description="Helical" evidence="8">
    <location>
        <begin position="162"/>
        <end position="183"/>
    </location>
</feature>
<evidence type="ECO:0000256" key="7">
    <source>
        <dbReference type="RuleBase" id="RU000320"/>
    </source>
</evidence>
<dbReference type="NCBIfam" id="NF005818">
    <property type="entry name" value="PRK07691.1"/>
    <property type="match status" value="1"/>
</dbReference>
<feature type="transmembrane region" description="Helical" evidence="8">
    <location>
        <begin position="334"/>
        <end position="355"/>
    </location>
</feature>
<evidence type="ECO:0000256" key="5">
    <source>
        <dbReference type="ARBA" id="ARBA00022989"/>
    </source>
</evidence>
<comment type="caution">
    <text evidence="10">The sequence shown here is derived from an EMBL/GenBank/DDBJ whole genome shotgun (WGS) entry which is preliminary data.</text>
</comment>
<keyword evidence="4 7" id="KW-0812">Transmembrane</keyword>
<dbReference type="PANTHER" id="PTHR42703:SF1">
    <property type="entry name" value="NA(+)_H(+) ANTIPORTER SUBUNIT D1"/>
    <property type="match status" value="1"/>
</dbReference>
<dbReference type="Proteomes" id="UP001524944">
    <property type="component" value="Unassembled WGS sequence"/>
</dbReference>
<feature type="transmembrane region" description="Helical" evidence="8">
    <location>
        <begin position="130"/>
        <end position="150"/>
    </location>
</feature>
<feature type="transmembrane region" description="Helical" evidence="8">
    <location>
        <begin position="203"/>
        <end position="229"/>
    </location>
</feature>
<feature type="transmembrane region" description="Helical" evidence="8">
    <location>
        <begin position="68"/>
        <end position="95"/>
    </location>
</feature>
<feature type="transmembrane region" description="Helical" evidence="8">
    <location>
        <begin position="452"/>
        <end position="477"/>
    </location>
</feature>
<evidence type="ECO:0000256" key="2">
    <source>
        <dbReference type="ARBA" id="ARBA00005346"/>
    </source>
</evidence>
<dbReference type="Pfam" id="PF00361">
    <property type="entry name" value="Proton_antipo_M"/>
    <property type="match status" value="1"/>
</dbReference>
<evidence type="ECO:0000256" key="4">
    <source>
        <dbReference type="ARBA" id="ARBA00022692"/>
    </source>
</evidence>
<evidence type="ECO:0000313" key="10">
    <source>
        <dbReference type="EMBL" id="MCR6544343.1"/>
    </source>
</evidence>
<name>A0ABT1Y194_9FIRM</name>
<feature type="transmembrane region" description="Helical" evidence="8">
    <location>
        <begin position="241"/>
        <end position="264"/>
    </location>
</feature>
<dbReference type="EMBL" id="JANPWE010000001">
    <property type="protein sequence ID" value="MCR6544343.1"/>
    <property type="molecule type" value="Genomic_DNA"/>
</dbReference>
<protein>
    <submittedName>
        <fullName evidence="10">Na+/H+ antiporter subunit D</fullName>
    </submittedName>
</protein>
<evidence type="ECO:0000256" key="6">
    <source>
        <dbReference type="ARBA" id="ARBA00023136"/>
    </source>
</evidence>
<dbReference type="RefSeq" id="WP_257911988.1">
    <property type="nucleotide sequence ID" value="NZ_JANPWE010000001.1"/>
</dbReference>
<keyword evidence="11" id="KW-1185">Reference proteome</keyword>
<feature type="transmembrane region" description="Helical" evidence="8">
    <location>
        <begin position="304"/>
        <end position="328"/>
    </location>
</feature>
<dbReference type="InterPro" id="IPR003918">
    <property type="entry name" value="NADH_UbQ_OxRdtase"/>
</dbReference>
<feature type="transmembrane region" description="Helical" evidence="8">
    <location>
        <begin position="406"/>
        <end position="431"/>
    </location>
</feature>
<comment type="subcellular location">
    <subcellularLocation>
        <location evidence="1">Cell membrane</location>
        <topology evidence="1">Multi-pass membrane protein</topology>
    </subcellularLocation>
    <subcellularLocation>
        <location evidence="7">Membrane</location>
        <topology evidence="7">Multi-pass membrane protein</topology>
    </subcellularLocation>
</comment>
<feature type="transmembrane region" description="Helical" evidence="8">
    <location>
        <begin position="107"/>
        <end position="124"/>
    </location>
</feature>
<dbReference type="PRINTS" id="PR01437">
    <property type="entry name" value="NUOXDRDTASE4"/>
</dbReference>
<reference evidence="10 11" key="1">
    <citation type="submission" date="2022-08" db="EMBL/GenBank/DDBJ databases">
        <title>Proteogenomics of the novel Dehalobacterium formicoaceticum strain EZ94 highlights a key role of methyltransferases during anaerobic dichloromethane degradation.</title>
        <authorList>
            <person name="Wasmund K."/>
        </authorList>
    </citation>
    <scope>NUCLEOTIDE SEQUENCE [LARGE SCALE GENOMIC DNA]</scope>
    <source>
        <strain evidence="10 11">EZ94</strain>
    </source>
</reference>
<evidence type="ECO:0000313" key="11">
    <source>
        <dbReference type="Proteomes" id="UP001524944"/>
    </source>
</evidence>
<dbReference type="InterPro" id="IPR050586">
    <property type="entry name" value="CPA3_Na-H_Antiporter_D"/>
</dbReference>
<proteinExistence type="inferred from homology"/>
<sequence length="496" mass="53978">MNNLIILPLLIPLGAGLMTAIFRKNILFQRIISILAVLLTCAASFFLISQVSSQGIQTLQLGGWPAPYGITFALDMFAALLILTASFVSLACLLFAIPSIGQERERYYFYPLYQFLMVGVNGSFLTGDLFNLFVCFEVMLLASYVLLSLGGTKPQLRESIKYILINTISSSLFLIAIAYLYRITGTVNMAHLSVLIAQAGQDGLITTVSLLFIIVFSLKAGLLLFFWLPGSYSTPPAAVRAVFGALLTKVGIYAIFRVFSLIFYHQPETTHLILGVMALLTMLLGGMGAMAYWDIHKILSYNVIISVGFIIAGFTAFSMEAIIGAIYYLMHDMIVKALLFLIGGAMIGITGTSKLKEMSGLIRYHPLLGWMFFIGAMALGGIPPLSGFIGKLIITQGILEKGALDPFFYALAAAGLLSSLMSLYSVVKIFTNGFWGETLLSKDMEKISTKGLIFPCVLLTAISIFLGLGGEVLYPYLAAAAETLLNPQIYIEAVLK</sequence>
<keyword evidence="6 8" id="KW-0472">Membrane</keyword>
<evidence type="ECO:0000259" key="9">
    <source>
        <dbReference type="Pfam" id="PF00361"/>
    </source>
</evidence>
<gene>
    <name evidence="10" type="ORF">NVS47_02245</name>
</gene>
<comment type="similarity">
    <text evidence="2">Belongs to the CPA3 antiporters (TC 2.A.63) subunit D family.</text>
</comment>
<evidence type="ECO:0000256" key="8">
    <source>
        <dbReference type="SAM" id="Phobius"/>
    </source>
</evidence>
<keyword evidence="3" id="KW-1003">Cell membrane</keyword>
<feature type="transmembrane region" description="Helical" evidence="8">
    <location>
        <begin position="6"/>
        <end position="22"/>
    </location>
</feature>
<keyword evidence="5 8" id="KW-1133">Transmembrane helix</keyword>
<accession>A0ABT1Y194</accession>
<feature type="transmembrane region" description="Helical" evidence="8">
    <location>
        <begin position="31"/>
        <end position="48"/>
    </location>
</feature>
<dbReference type="NCBIfam" id="NF009306">
    <property type="entry name" value="PRK12663.1"/>
    <property type="match status" value="1"/>
</dbReference>
<dbReference type="PANTHER" id="PTHR42703">
    <property type="entry name" value="NADH DEHYDROGENASE"/>
    <property type="match status" value="1"/>
</dbReference>
<evidence type="ECO:0000256" key="1">
    <source>
        <dbReference type="ARBA" id="ARBA00004651"/>
    </source>
</evidence>
<organism evidence="10 11">
    <name type="scientific">Dehalobacterium formicoaceticum</name>
    <dbReference type="NCBI Taxonomy" id="51515"/>
    <lineage>
        <taxon>Bacteria</taxon>
        <taxon>Bacillati</taxon>
        <taxon>Bacillota</taxon>
        <taxon>Clostridia</taxon>
        <taxon>Eubacteriales</taxon>
        <taxon>Peptococcaceae</taxon>
        <taxon>Dehalobacterium</taxon>
    </lineage>
</organism>